<evidence type="ECO:0000256" key="8">
    <source>
        <dbReference type="ARBA" id="ARBA00022840"/>
    </source>
</evidence>
<dbReference type="PANTHER" id="PTHR12358">
    <property type="entry name" value="SPHINGOSINE KINASE"/>
    <property type="match status" value="1"/>
</dbReference>
<keyword evidence="6" id="KW-0547">Nucleotide-binding</keyword>
<evidence type="ECO:0000256" key="9">
    <source>
        <dbReference type="ARBA" id="ARBA00022842"/>
    </source>
</evidence>
<dbReference type="AlphaFoldDB" id="A0A495XYT3"/>
<evidence type="ECO:0000256" key="13">
    <source>
        <dbReference type="SAM" id="MobiDB-lite"/>
    </source>
</evidence>
<name>A0A495XYT3_9MICO</name>
<evidence type="ECO:0000259" key="14">
    <source>
        <dbReference type="PROSITE" id="PS50146"/>
    </source>
</evidence>
<evidence type="ECO:0000256" key="4">
    <source>
        <dbReference type="ARBA" id="ARBA00022679"/>
    </source>
</evidence>
<dbReference type="Proteomes" id="UP000278440">
    <property type="component" value="Unassembled WGS sequence"/>
</dbReference>
<keyword evidence="12" id="KW-1208">Phospholipid metabolism</keyword>
<evidence type="ECO:0000313" key="15">
    <source>
        <dbReference type="EMBL" id="RKT78024.1"/>
    </source>
</evidence>
<dbReference type="Pfam" id="PF00781">
    <property type="entry name" value="DAGK_cat"/>
    <property type="match status" value="1"/>
</dbReference>
<keyword evidence="4" id="KW-0808">Transferase</keyword>
<dbReference type="Gene3D" id="3.40.50.10330">
    <property type="entry name" value="Probable inorganic polyphosphate/atp-NAD kinase, domain 1"/>
    <property type="match status" value="1"/>
</dbReference>
<evidence type="ECO:0000256" key="11">
    <source>
        <dbReference type="ARBA" id="ARBA00023209"/>
    </source>
</evidence>
<dbReference type="GO" id="GO:0004143">
    <property type="term" value="F:ATP-dependent diacylglycerol kinase activity"/>
    <property type="evidence" value="ECO:0007669"/>
    <property type="project" value="TreeGrafter"/>
</dbReference>
<keyword evidence="8" id="KW-0067">ATP-binding</keyword>
<dbReference type="InterPro" id="IPR001206">
    <property type="entry name" value="Diacylglycerol_kinase_cat_dom"/>
</dbReference>
<dbReference type="InterPro" id="IPR005218">
    <property type="entry name" value="Diacylglycerol/lipid_kinase"/>
</dbReference>
<dbReference type="NCBIfam" id="TIGR00147">
    <property type="entry name" value="YegS/Rv2252/BmrU family lipid kinase"/>
    <property type="match status" value="1"/>
</dbReference>
<reference evidence="15 16" key="1">
    <citation type="submission" date="2018-10" db="EMBL/GenBank/DDBJ databases">
        <title>Sequencing the genomes of 1000 actinobacteria strains.</title>
        <authorList>
            <person name="Klenk H.-P."/>
        </authorList>
    </citation>
    <scope>NUCLEOTIDE SEQUENCE [LARGE SCALE GENOMIC DNA]</scope>
    <source>
        <strain evidence="15 16">DSM 44267</strain>
    </source>
</reference>
<gene>
    <name evidence="15" type="ORF">DFJ68_1459</name>
</gene>
<dbReference type="Gene3D" id="2.60.200.40">
    <property type="match status" value="1"/>
</dbReference>
<keyword evidence="3" id="KW-0444">Lipid biosynthesis</keyword>
<proteinExistence type="inferred from homology"/>
<evidence type="ECO:0000256" key="2">
    <source>
        <dbReference type="ARBA" id="ARBA00005983"/>
    </source>
</evidence>
<dbReference type="SUPFAM" id="SSF111331">
    <property type="entry name" value="NAD kinase/diacylglycerol kinase-like"/>
    <property type="match status" value="1"/>
</dbReference>
<dbReference type="PANTHER" id="PTHR12358:SF106">
    <property type="entry name" value="LIPID KINASE YEGS"/>
    <property type="match status" value="1"/>
</dbReference>
<dbReference type="GO" id="GO:0046872">
    <property type="term" value="F:metal ion binding"/>
    <property type="evidence" value="ECO:0007669"/>
    <property type="project" value="UniProtKB-KW"/>
</dbReference>
<dbReference type="GO" id="GO:0005886">
    <property type="term" value="C:plasma membrane"/>
    <property type="evidence" value="ECO:0007669"/>
    <property type="project" value="TreeGrafter"/>
</dbReference>
<evidence type="ECO:0000256" key="7">
    <source>
        <dbReference type="ARBA" id="ARBA00022777"/>
    </source>
</evidence>
<feature type="region of interest" description="Disordered" evidence="13">
    <location>
        <begin position="296"/>
        <end position="343"/>
    </location>
</feature>
<evidence type="ECO:0000256" key="12">
    <source>
        <dbReference type="ARBA" id="ARBA00023264"/>
    </source>
</evidence>
<dbReference type="SMART" id="SM00046">
    <property type="entry name" value="DAGKc"/>
    <property type="match status" value="1"/>
</dbReference>
<evidence type="ECO:0000256" key="10">
    <source>
        <dbReference type="ARBA" id="ARBA00023098"/>
    </source>
</evidence>
<keyword evidence="10" id="KW-0443">Lipid metabolism</keyword>
<dbReference type="OrthoDB" id="142078at2"/>
<sequence>MPGRVVLIVNPTAGRGAGRRLGEQVSTLLRASGHEVVDASAGDAEAARVAGARALADGAEALVVVGGDGMVHLGVNLCAETPTRLAVVAAGTGNDVATHLGLPVHDAVAAVAVVDAGHTRRIDAGRVTAADGSVRWFAGVLGAGFDAVVADRAARTAWPRGRSRYVLSVLRELPVFRPIPYSLTLDGARVDTRAMLVAVANTRSFGGGMQVCPDADPADGWFDVLLVRALSLPAFLLVFPRVYSGRHLGHPAVEVRRARHVRLEAPGIRAQADGETVGALPLDVEVVPGALTVLVPADPPGTSNRRAAISRRITRREATSRPPGQPGSTTHRTDDPATDGTAP</sequence>
<dbReference type="PROSITE" id="PS50146">
    <property type="entry name" value="DAGK"/>
    <property type="match status" value="1"/>
</dbReference>
<feature type="domain" description="DAGKc" evidence="14">
    <location>
        <begin position="1"/>
        <end position="131"/>
    </location>
</feature>
<evidence type="ECO:0000256" key="5">
    <source>
        <dbReference type="ARBA" id="ARBA00022723"/>
    </source>
</evidence>
<organism evidence="15 16">
    <name type="scientific">Terracoccus luteus</name>
    <dbReference type="NCBI Taxonomy" id="53356"/>
    <lineage>
        <taxon>Bacteria</taxon>
        <taxon>Bacillati</taxon>
        <taxon>Actinomycetota</taxon>
        <taxon>Actinomycetes</taxon>
        <taxon>Micrococcales</taxon>
        <taxon>Intrasporangiaceae</taxon>
        <taxon>Terracoccus</taxon>
    </lineage>
</organism>
<keyword evidence="16" id="KW-1185">Reference proteome</keyword>
<dbReference type="InterPro" id="IPR045540">
    <property type="entry name" value="YegS/DAGK_C"/>
</dbReference>
<comment type="cofactor">
    <cofactor evidence="1">
        <name>Mg(2+)</name>
        <dbReference type="ChEBI" id="CHEBI:18420"/>
    </cofactor>
</comment>
<comment type="similarity">
    <text evidence="2">Belongs to the diacylglycerol/lipid kinase family.</text>
</comment>
<dbReference type="InterPro" id="IPR050187">
    <property type="entry name" value="Lipid_Phosphate_FormReg"/>
</dbReference>
<dbReference type="EMBL" id="RBXT01000001">
    <property type="protein sequence ID" value="RKT78024.1"/>
    <property type="molecule type" value="Genomic_DNA"/>
</dbReference>
<accession>A0A495XYT3</accession>
<keyword evidence="9" id="KW-0460">Magnesium</keyword>
<dbReference type="GO" id="GO:0008654">
    <property type="term" value="P:phospholipid biosynthetic process"/>
    <property type="evidence" value="ECO:0007669"/>
    <property type="project" value="UniProtKB-KW"/>
</dbReference>
<keyword evidence="7 15" id="KW-0418">Kinase</keyword>
<keyword evidence="5" id="KW-0479">Metal-binding</keyword>
<evidence type="ECO:0000313" key="16">
    <source>
        <dbReference type="Proteomes" id="UP000278440"/>
    </source>
</evidence>
<keyword evidence="11" id="KW-0594">Phospholipid biosynthesis</keyword>
<evidence type="ECO:0000256" key="1">
    <source>
        <dbReference type="ARBA" id="ARBA00001946"/>
    </source>
</evidence>
<dbReference type="InterPro" id="IPR016064">
    <property type="entry name" value="NAD/diacylglycerol_kinase_sf"/>
</dbReference>
<dbReference type="Pfam" id="PF19279">
    <property type="entry name" value="YegS_C"/>
    <property type="match status" value="1"/>
</dbReference>
<dbReference type="InterPro" id="IPR017438">
    <property type="entry name" value="ATP-NAD_kinase_N"/>
</dbReference>
<dbReference type="GO" id="GO:0005524">
    <property type="term" value="F:ATP binding"/>
    <property type="evidence" value="ECO:0007669"/>
    <property type="project" value="UniProtKB-KW"/>
</dbReference>
<evidence type="ECO:0000256" key="3">
    <source>
        <dbReference type="ARBA" id="ARBA00022516"/>
    </source>
</evidence>
<evidence type="ECO:0000256" key="6">
    <source>
        <dbReference type="ARBA" id="ARBA00022741"/>
    </source>
</evidence>
<comment type="caution">
    <text evidence="15">The sequence shown here is derived from an EMBL/GenBank/DDBJ whole genome shotgun (WGS) entry which is preliminary data.</text>
</comment>
<protein>
    <submittedName>
        <fullName evidence="15">Diacylglycerol kinase</fullName>
    </submittedName>
</protein>
<dbReference type="RefSeq" id="WP_121032181.1">
    <property type="nucleotide sequence ID" value="NZ_RBXT01000001.1"/>
</dbReference>